<dbReference type="InterPro" id="IPR011989">
    <property type="entry name" value="ARM-like"/>
</dbReference>
<keyword evidence="5" id="KW-1185">Reference proteome</keyword>
<organism evidence="4 5">
    <name type="scientific">Ascodesmis nigricans</name>
    <dbReference type="NCBI Taxonomy" id="341454"/>
    <lineage>
        <taxon>Eukaryota</taxon>
        <taxon>Fungi</taxon>
        <taxon>Dikarya</taxon>
        <taxon>Ascomycota</taxon>
        <taxon>Pezizomycotina</taxon>
        <taxon>Pezizomycetes</taxon>
        <taxon>Pezizales</taxon>
        <taxon>Ascodesmidaceae</taxon>
        <taxon>Ascodesmis</taxon>
    </lineage>
</organism>
<feature type="compositionally biased region" description="Pro residues" evidence="1">
    <location>
        <begin position="858"/>
        <end position="870"/>
    </location>
</feature>
<gene>
    <name evidence="4" type="ORF">EX30DRAFT_357948</name>
</gene>
<evidence type="ECO:0000313" key="5">
    <source>
        <dbReference type="Proteomes" id="UP000298138"/>
    </source>
</evidence>
<evidence type="ECO:0000259" key="3">
    <source>
        <dbReference type="Pfam" id="PF24181"/>
    </source>
</evidence>
<dbReference type="PANTHER" id="PTHR18460:SF3">
    <property type="entry name" value="TELO2-INTERACTING PROTEIN 1 HOMOLOG"/>
    <property type="match status" value="1"/>
</dbReference>
<dbReference type="SUPFAM" id="SSF48371">
    <property type="entry name" value="ARM repeat"/>
    <property type="match status" value="1"/>
</dbReference>
<feature type="compositionally biased region" description="Polar residues" evidence="1">
    <location>
        <begin position="828"/>
        <end position="839"/>
    </location>
</feature>
<feature type="domain" description="TTI1 N-terminal TPR" evidence="2">
    <location>
        <begin position="30"/>
        <end position="366"/>
    </location>
</feature>
<name>A0A4S2N199_9PEZI</name>
<dbReference type="FunCoup" id="A0A4S2N199">
    <property type="interactions" value="621"/>
</dbReference>
<dbReference type="Pfam" id="PF24173">
    <property type="entry name" value="TPR_TTI1_N"/>
    <property type="match status" value="1"/>
</dbReference>
<feature type="region of interest" description="Disordered" evidence="1">
    <location>
        <begin position="802"/>
        <end position="872"/>
    </location>
</feature>
<sequence>MSSFNPSSINIASASSSPLPAINPERQRVFQQLKPPCVGLSQVALKPKPDTRELITALTTLHETLTSLTASDGQSFDPKIGDYIFFPLSYVLRRHETTNDRAIELALMCVELSVMNAWRTNMPDELGKQMIILLTFIVGGSPKESSGSSGGKRSEETKLAGCRCVKALLDSLRRSGSAVLEATENLPAVAHTVSMLLETLEAADMVELQVVIINTLQTLLLDSLRQLDMKASFYPGVMSAMVKVTGKGASHRPYQVLGKVVKLVERLILNVLGDDVTNDLPEDSKSEGNDDSKVAKTVRTKGWLRLTVANTKTAAENILRLRTHPKLEVRSAVFEMARTLLERCRESLKDLKLSLAESLVVISGDDDEELGSLARNTLGVMASLDDSLRDAVRSCLDRWIGNLPRVMTGNDEEAKERLIGRLSLSFEICSDLGIEAELLRDMMAESIKDSLAASQSLTKPTLSKPQLQSAQTAVIASHNIHEVGAHIGDLQIRAFPDVMLPLRSQAGTAQSMKQLLSKLGRSSSNALALAQRHLREASSFGAPVKDSATFLWLAVNLIRGSLQESNEMDMYLDFSFTESHSLQKYVTDELFSFALTHLSESPQDIEDESSLESSTLRCLALESLSLVAETYKRDFRPDLVEALYPVVHHLGDPSPLVQNHAIIALNNITCACDYPSAQDLLLDNVDYLVNAVSLKLNILDLSPQAPVVLRMMLQLAGAKLVPYLEDIVGTIFGILDGFHEYENLSEGLFGVLAQIVEETTKEEIKLLKGPDDEEWENRHKKRKLMTNDDLVGFLRTSKQKRIERKNAATASEDQAEDSGFPRRPWKSENPSIDSDLPTNTDDDPLNLPDGKETEDPTDPLPSDPSPPAPPKSYDLLHRITLLTQHYLPTSSLSLRIRLLHLISISSPALARLSTQFLPLVNDLWPVLYSRLSDPEPAVVIQTCAAIDAVMDAAGDFMSTRFEEAWPAIKRMYRKLESERGSEGLGKFGMKWKAWDAVVKMLVKVVECVRVKEEVVDDVVGAVGGVLVEREDLRRALESVRRDAVWLELMKRGVGEKRDYRRILPKMDGVEFVVPVFDESHL</sequence>
<dbReference type="STRING" id="341454.A0A4S2N199"/>
<evidence type="ECO:0000256" key="1">
    <source>
        <dbReference type="SAM" id="MobiDB-lite"/>
    </source>
</evidence>
<dbReference type="PANTHER" id="PTHR18460">
    <property type="entry name" value="TEL2 INTERACTING PROTEIN 1 TTI1 FAMILY MEMBER"/>
    <property type="match status" value="1"/>
</dbReference>
<dbReference type="AlphaFoldDB" id="A0A4S2N199"/>
<dbReference type="InterPro" id="IPR057566">
    <property type="entry name" value="TPR_TTI1_N"/>
</dbReference>
<dbReference type="InParanoid" id="A0A4S2N199"/>
<evidence type="ECO:0000313" key="4">
    <source>
        <dbReference type="EMBL" id="TGZ82763.1"/>
    </source>
</evidence>
<evidence type="ECO:0000259" key="2">
    <source>
        <dbReference type="Pfam" id="PF24173"/>
    </source>
</evidence>
<dbReference type="InterPro" id="IPR049362">
    <property type="entry name" value="TTI1_rpt"/>
</dbReference>
<reference evidence="4 5" key="1">
    <citation type="submission" date="2019-04" db="EMBL/GenBank/DDBJ databases">
        <title>Comparative genomics and transcriptomics to analyze fruiting body development in filamentous ascomycetes.</title>
        <authorList>
            <consortium name="DOE Joint Genome Institute"/>
            <person name="Lutkenhaus R."/>
            <person name="Traeger S."/>
            <person name="Breuer J."/>
            <person name="Kuo A."/>
            <person name="Lipzen A."/>
            <person name="Pangilinan J."/>
            <person name="Dilworth D."/>
            <person name="Sandor L."/>
            <person name="Poggeler S."/>
            <person name="Barry K."/>
            <person name="Grigoriev I.V."/>
            <person name="Nowrousian M."/>
        </authorList>
    </citation>
    <scope>NUCLEOTIDE SEQUENCE [LARGE SCALE GENOMIC DNA]</scope>
    <source>
        <strain evidence="4 5">CBS 389.68</strain>
    </source>
</reference>
<dbReference type="GO" id="GO:0005737">
    <property type="term" value="C:cytoplasm"/>
    <property type="evidence" value="ECO:0007669"/>
    <property type="project" value="TreeGrafter"/>
</dbReference>
<dbReference type="InterPro" id="IPR016024">
    <property type="entry name" value="ARM-type_fold"/>
</dbReference>
<feature type="domain" description="TTI1 C-terminal TPR" evidence="3">
    <location>
        <begin position="812"/>
        <end position="1021"/>
    </location>
</feature>
<dbReference type="EMBL" id="ML220114">
    <property type="protein sequence ID" value="TGZ82763.1"/>
    <property type="molecule type" value="Genomic_DNA"/>
</dbReference>
<accession>A0A4S2N199</accession>
<dbReference type="Pfam" id="PF21547">
    <property type="entry name" value="TTI1"/>
    <property type="match status" value="1"/>
</dbReference>
<protein>
    <submittedName>
        <fullName evidence="4">ARM repeat-containing protein</fullName>
    </submittedName>
</protein>
<proteinExistence type="predicted"/>
<dbReference type="Pfam" id="PF24181">
    <property type="entry name" value="TPR_TTI1_C"/>
    <property type="match status" value="1"/>
</dbReference>
<dbReference type="InterPro" id="IPR052587">
    <property type="entry name" value="TELO2-interacting_protein_1"/>
</dbReference>
<dbReference type="InterPro" id="IPR057567">
    <property type="entry name" value="TPR_TTI1_C"/>
</dbReference>
<dbReference type="OrthoDB" id="6781668at2759"/>
<dbReference type="Proteomes" id="UP000298138">
    <property type="component" value="Unassembled WGS sequence"/>
</dbReference>
<dbReference type="Gene3D" id="1.25.10.10">
    <property type="entry name" value="Leucine-rich Repeat Variant"/>
    <property type="match status" value="1"/>
</dbReference>